<feature type="signal peptide" evidence="1">
    <location>
        <begin position="1"/>
        <end position="17"/>
    </location>
</feature>
<dbReference type="Proteomes" id="UP001500227">
    <property type="component" value="Unassembled WGS sequence"/>
</dbReference>
<sequence>MKVMVKAGGLALTLTLAACGGSGGGTELVTEDEPSSSLDFLAQGGKKLLVVQVDGLGYEYLQEELKQLPELARLNTRLPLRSGGYEGTPTEQPTTALPSWASLLTGVWANEHGISQVHPKTLEFKVDSLFSHLEQKEQEKLSRALVVSEPAYAELLQQESERGVLTLVNCDSDEQCVTEQTQAHIEAGTTVIMAQYQEPLLKATEGLGTKAYQEAVRHTLQDISRLLQRIAEREQADESESWQVLLLNSYGLDAYGVATGSQFIGNKTGWLATDLSVGVLGLTALSGKPVSDLDAAAIVDIVPTVLEYFDVPVDVETYSLAGNSLTVDSKITALGYESNPQNNTLSLHWQLLQSTANAEPIELYRDGILVATLAADAQTYVDKSVGGEKEEQILSYRYLLKKGAALATVNAEYLNIPPVTLDASFKEKLVVYYPFATQPAVDAMQGSTLSPWNNQQSGLSLTPIALEGNAPTFGLAVDTAVHTQGKVAGFKLHLNKDVTTDDSVRAFTIGFWFKVSGTCHGYGTSILANKNYESGNTAGLALGLFNRNGCDIRFNTGDGSSRNEAQGYNVTRNEWAYVALAIDKDKRQLFAYVIDPVLGQQNGVITLDPSKLNALGGAKQSMLSFAEDITGQYTHRNSTVTQSAYADLAIWERALNLDEVLAIYLSRQPLSTLLP</sequence>
<protein>
    <recommendedName>
        <fullName evidence="4">Concanavalin A-like lectin/glucanases superfamily protein</fullName>
    </recommendedName>
</protein>
<comment type="caution">
    <text evidence="2">The sequence shown here is derived from an EMBL/GenBank/DDBJ whole genome shotgun (WGS) entry which is preliminary data.</text>
</comment>
<dbReference type="Pfam" id="PF01663">
    <property type="entry name" value="Phosphodiest"/>
    <property type="match status" value="1"/>
</dbReference>
<reference evidence="3" key="1">
    <citation type="journal article" date="2019" name="Int. J. Syst. Evol. Microbiol.">
        <title>The Global Catalogue of Microorganisms (GCM) 10K type strain sequencing project: providing services to taxonomists for standard genome sequencing and annotation.</title>
        <authorList>
            <consortium name="The Broad Institute Genomics Platform"/>
            <consortium name="The Broad Institute Genome Sequencing Center for Infectious Disease"/>
            <person name="Wu L."/>
            <person name="Ma J."/>
        </authorList>
    </citation>
    <scope>NUCLEOTIDE SEQUENCE [LARGE SCALE GENOMIC DNA]</scope>
    <source>
        <strain evidence="3">JCM 18423</strain>
    </source>
</reference>
<dbReference type="EMBL" id="BAABKD010000002">
    <property type="protein sequence ID" value="GAA5086233.1"/>
    <property type="molecule type" value="Genomic_DNA"/>
</dbReference>
<dbReference type="Gene3D" id="3.40.720.10">
    <property type="entry name" value="Alkaline Phosphatase, subunit A"/>
    <property type="match status" value="1"/>
</dbReference>
<accession>A0ABP9LZ42</accession>
<name>A0ABP9LZ42_9BURK</name>
<evidence type="ECO:0000313" key="3">
    <source>
        <dbReference type="Proteomes" id="UP001500227"/>
    </source>
</evidence>
<dbReference type="InterPro" id="IPR002591">
    <property type="entry name" value="Phosphodiest/P_Trfase"/>
</dbReference>
<dbReference type="InterPro" id="IPR013320">
    <property type="entry name" value="ConA-like_dom_sf"/>
</dbReference>
<keyword evidence="1" id="KW-0732">Signal</keyword>
<proteinExistence type="predicted"/>
<dbReference type="Pfam" id="PF13385">
    <property type="entry name" value="Laminin_G_3"/>
    <property type="match status" value="1"/>
</dbReference>
<evidence type="ECO:0000313" key="2">
    <source>
        <dbReference type="EMBL" id="GAA5086233.1"/>
    </source>
</evidence>
<feature type="chain" id="PRO_5046576986" description="Concanavalin A-like lectin/glucanases superfamily protein" evidence="1">
    <location>
        <begin position="18"/>
        <end position="675"/>
    </location>
</feature>
<dbReference type="SUPFAM" id="SSF53649">
    <property type="entry name" value="Alkaline phosphatase-like"/>
    <property type="match status" value="2"/>
</dbReference>
<dbReference type="SUPFAM" id="SSF49899">
    <property type="entry name" value="Concanavalin A-like lectins/glucanases"/>
    <property type="match status" value="1"/>
</dbReference>
<keyword evidence="3" id="KW-1185">Reference proteome</keyword>
<gene>
    <name evidence="2" type="ORF">GCM10023337_05700</name>
</gene>
<dbReference type="PROSITE" id="PS51257">
    <property type="entry name" value="PROKAR_LIPOPROTEIN"/>
    <property type="match status" value="1"/>
</dbReference>
<evidence type="ECO:0008006" key="4">
    <source>
        <dbReference type="Google" id="ProtNLM"/>
    </source>
</evidence>
<evidence type="ECO:0000256" key="1">
    <source>
        <dbReference type="SAM" id="SignalP"/>
    </source>
</evidence>
<dbReference type="InterPro" id="IPR017850">
    <property type="entry name" value="Alkaline_phosphatase_core_sf"/>
</dbReference>
<organism evidence="2 3">
    <name type="scientific">Paenalcaligenes hermetiae</name>
    <dbReference type="NCBI Taxonomy" id="1157987"/>
    <lineage>
        <taxon>Bacteria</taxon>
        <taxon>Pseudomonadati</taxon>
        <taxon>Pseudomonadota</taxon>
        <taxon>Betaproteobacteria</taxon>
        <taxon>Burkholderiales</taxon>
        <taxon>Alcaligenaceae</taxon>
        <taxon>Paenalcaligenes</taxon>
    </lineage>
</organism>
<dbReference type="Gene3D" id="2.60.120.200">
    <property type="match status" value="1"/>
</dbReference>